<feature type="compositionally biased region" description="Basic and acidic residues" evidence="1">
    <location>
        <begin position="547"/>
        <end position="562"/>
    </location>
</feature>
<feature type="compositionally biased region" description="Low complexity" evidence="1">
    <location>
        <begin position="259"/>
        <end position="268"/>
    </location>
</feature>
<feature type="compositionally biased region" description="Low complexity" evidence="1">
    <location>
        <begin position="763"/>
        <end position="792"/>
    </location>
</feature>
<feature type="compositionally biased region" description="Basic and acidic residues" evidence="1">
    <location>
        <begin position="1558"/>
        <end position="1570"/>
    </location>
</feature>
<feature type="compositionally biased region" description="Pro residues" evidence="1">
    <location>
        <begin position="1163"/>
        <end position="1173"/>
    </location>
</feature>
<feature type="region of interest" description="Disordered" evidence="1">
    <location>
        <begin position="180"/>
        <end position="424"/>
    </location>
</feature>
<evidence type="ECO:0000313" key="4">
    <source>
        <dbReference type="Proteomes" id="UP000694427"/>
    </source>
</evidence>
<feature type="compositionally biased region" description="Low complexity" evidence="1">
    <location>
        <begin position="1019"/>
        <end position="1034"/>
    </location>
</feature>
<evidence type="ECO:0000313" key="3">
    <source>
        <dbReference type="Ensembl" id="ENSCCRP00010106178.1"/>
    </source>
</evidence>
<reference evidence="5" key="1">
    <citation type="submission" date="2025-04" db="UniProtKB">
        <authorList>
            <consortium name="RefSeq"/>
        </authorList>
    </citation>
    <scope>IDENTIFICATION</scope>
    <source>
        <tissue evidence="5">Muscle</tissue>
    </source>
</reference>
<feature type="compositionally biased region" description="Basic residues" evidence="1">
    <location>
        <begin position="1109"/>
        <end position="1120"/>
    </location>
</feature>
<accession>A0A8C1PE47</accession>
<dbReference type="KEGG" id="ccar:122136529"/>
<feature type="compositionally biased region" description="Low complexity" evidence="1">
    <location>
        <begin position="857"/>
        <end position="866"/>
    </location>
</feature>
<proteinExistence type="predicted"/>
<evidence type="ECO:0000313" key="5">
    <source>
        <dbReference type="RefSeq" id="XP_042576159.1"/>
    </source>
</evidence>
<feature type="compositionally biased region" description="Basic residues" evidence="1">
    <location>
        <begin position="971"/>
        <end position="985"/>
    </location>
</feature>
<feature type="compositionally biased region" description="Basic and acidic residues" evidence="1">
    <location>
        <begin position="832"/>
        <end position="845"/>
    </location>
</feature>
<dbReference type="Ensembl" id="ENSCCRT00010118025.1">
    <property type="protein sequence ID" value="ENSCCRP00010106178.1"/>
    <property type="gene ID" value="ENSCCRG00010046815.1"/>
</dbReference>
<feature type="compositionally biased region" description="Pro residues" evidence="1">
    <location>
        <begin position="514"/>
        <end position="532"/>
    </location>
</feature>
<feature type="compositionally biased region" description="Polar residues" evidence="1">
    <location>
        <begin position="937"/>
        <end position="946"/>
    </location>
</feature>
<name>A0A8C1PE47_CYPCA</name>
<feature type="domain" description="SFR19-like C-terminal" evidence="2">
    <location>
        <begin position="1476"/>
        <end position="1560"/>
    </location>
</feature>
<feature type="compositionally biased region" description="Basic and acidic residues" evidence="1">
    <location>
        <begin position="569"/>
        <end position="602"/>
    </location>
</feature>
<dbReference type="SMR" id="A0A8C1PE47"/>
<dbReference type="GO" id="GO:0099122">
    <property type="term" value="F:RNA polymerase II C-terminal domain binding"/>
    <property type="evidence" value="ECO:0007669"/>
    <property type="project" value="TreeGrafter"/>
</dbReference>
<evidence type="ECO:0000256" key="1">
    <source>
        <dbReference type="SAM" id="MobiDB-lite"/>
    </source>
</evidence>
<dbReference type="InterPro" id="IPR042841">
    <property type="entry name" value="SCAF1"/>
</dbReference>
<feature type="region of interest" description="Disordered" evidence="1">
    <location>
        <begin position="1556"/>
        <end position="1576"/>
    </location>
</feature>
<feature type="compositionally biased region" description="Low complexity" evidence="1">
    <location>
        <begin position="1174"/>
        <end position="1191"/>
    </location>
</feature>
<feature type="compositionally biased region" description="Low complexity" evidence="1">
    <location>
        <begin position="1301"/>
        <end position="1323"/>
    </location>
</feature>
<reference evidence="3" key="2">
    <citation type="submission" date="2025-05" db="UniProtKB">
        <authorList>
            <consortium name="Ensembl"/>
        </authorList>
    </citation>
    <scope>IDENTIFICATION</scope>
</reference>
<feature type="compositionally biased region" description="Basic residues" evidence="1">
    <location>
        <begin position="888"/>
        <end position="899"/>
    </location>
</feature>
<dbReference type="OMA" id="CTEGSWE"/>
<feature type="compositionally biased region" description="Polar residues" evidence="1">
    <location>
        <begin position="1287"/>
        <end position="1300"/>
    </location>
</feature>
<dbReference type="PANTHER" id="PTHR47013:SF1">
    <property type="entry name" value="SPLICING FACTOR, ARGININE_SERINE-RICH 19"/>
    <property type="match status" value="1"/>
</dbReference>
<dbReference type="Pfam" id="PF23030">
    <property type="entry name" value="SCAF11-like_C"/>
    <property type="match status" value="1"/>
</dbReference>
<feature type="compositionally biased region" description="Polar residues" evidence="1">
    <location>
        <begin position="1214"/>
        <end position="1224"/>
    </location>
</feature>
<feature type="compositionally biased region" description="Basic and acidic residues" evidence="1">
    <location>
        <begin position="389"/>
        <end position="417"/>
    </location>
</feature>
<dbReference type="PANTHER" id="PTHR47013">
    <property type="entry name" value="SPLICING FACTOR, ARGININE/SERINE-RICH 19"/>
    <property type="match status" value="1"/>
</dbReference>
<organism evidence="3 4">
    <name type="scientific">Cyprinus carpio</name>
    <name type="common">Common carp</name>
    <dbReference type="NCBI Taxonomy" id="7962"/>
    <lineage>
        <taxon>Eukaryota</taxon>
        <taxon>Metazoa</taxon>
        <taxon>Chordata</taxon>
        <taxon>Craniata</taxon>
        <taxon>Vertebrata</taxon>
        <taxon>Euteleostomi</taxon>
        <taxon>Actinopterygii</taxon>
        <taxon>Neopterygii</taxon>
        <taxon>Teleostei</taxon>
        <taxon>Ostariophysi</taxon>
        <taxon>Cypriniformes</taxon>
        <taxon>Cyprinidae</taxon>
        <taxon>Cyprininae</taxon>
        <taxon>Cyprinus</taxon>
    </lineage>
</organism>
<feature type="compositionally biased region" description="Basic and acidic residues" evidence="1">
    <location>
        <begin position="218"/>
        <end position="232"/>
    </location>
</feature>
<feature type="compositionally biased region" description="Basic and acidic residues" evidence="1">
    <location>
        <begin position="957"/>
        <end position="969"/>
    </location>
</feature>
<protein>
    <submittedName>
        <fullName evidence="3">SR-related CTD-associated factor 1</fullName>
    </submittedName>
    <submittedName>
        <fullName evidence="5">Splicing factor, arginine/serine-rich 19-like isoform X1</fullName>
    </submittedName>
</protein>
<gene>
    <name evidence="3 5" type="primary">LOC122136529</name>
</gene>
<feature type="compositionally biased region" description="Basic and acidic residues" evidence="1">
    <location>
        <begin position="806"/>
        <end position="818"/>
    </location>
</feature>
<feature type="compositionally biased region" description="Pro residues" evidence="1">
    <location>
        <begin position="1324"/>
        <end position="1334"/>
    </location>
</feature>
<feature type="compositionally biased region" description="Basic and acidic residues" evidence="1">
    <location>
        <begin position="290"/>
        <end position="303"/>
    </location>
</feature>
<dbReference type="RefSeq" id="XP_042576159.1">
    <property type="nucleotide sequence ID" value="XM_042720225.1"/>
</dbReference>
<feature type="region of interest" description="Disordered" evidence="1">
    <location>
        <begin position="475"/>
        <end position="1340"/>
    </location>
</feature>
<feature type="compositionally biased region" description="Low complexity" evidence="1">
    <location>
        <begin position="900"/>
        <end position="936"/>
    </location>
</feature>
<feature type="compositionally biased region" description="Pro residues" evidence="1">
    <location>
        <begin position="867"/>
        <end position="878"/>
    </location>
</feature>
<dbReference type="Proteomes" id="UP001155660">
    <property type="component" value="Chromosome B3"/>
</dbReference>
<feature type="compositionally biased region" description="Low complexity" evidence="1">
    <location>
        <begin position="1090"/>
        <end position="1108"/>
    </location>
</feature>
<feature type="compositionally biased region" description="Pro residues" evidence="1">
    <location>
        <begin position="1403"/>
        <end position="1416"/>
    </location>
</feature>
<dbReference type="GeneID" id="122136529"/>
<dbReference type="OrthoDB" id="1935339at2759"/>
<dbReference type="InterPro" id="IPR057031">
    <property type="entry name" value="SFR19-like_C"/>
</dbReference>
<feature type="compositionally biased region" description="Basic residues" evidence="1">
    <location>
        <begin position="795"/>
        <end position="805"/>
    </location>
</feature>
<feature type="region of interest" description="Disordered" evidence="1">
    <location>
        <begin position="1381"/>
        <end position="1421"/>
    </location>
</feature>
<keyword evidence="4" id="KW-1185">Reference proteome</keyword>
<evidence type="ECO:0000259" key="2">
    <source>
        <dbReference type="Pfam" id="PF23030"/>
    </source>
</evidence>
<feature type="region of interest" description="Disordered" evidence="1">
    <location>
        <begin position="1"/>
        <end position="59"/>
    </location>
</feature>
<feature type="compositionally biased region" description="Basic and acidic residues" evidence="1">
    <location>
        <begin position="643"/>
        <end position="742"/>
    </location>
</feature>
<feature type="compositionally biased region" description="Low complexity" evidence="1">
    <location>
        <begin position="182"/>
        <end position="211"/>
    </location>
</feature>
<feature type="compositionally biased region" description="Low complexity" evidence="1">
    <location>
        <begin position="339"/>
        <end position="348"/>
    </location>
</feature>
<feature type="compositionally biased region" description="Low complexity" evidence="1">
    <location>
        <begin position="1242"/>
        <end position="1259"/>
    </location>
</feature>
<sequence length="1576" mass="171519">MKMGTDGQDEKDKGEIVPGKSPSEQCPDEEEEVESKADRRTAGLRCFQGNRETSEDEPSELGAAVVTSSEPVFLVPQLSSQPQYLDCDFDVELTAEVKVENGASLALLTCVTPNLGYQKPGSFLNGNFHFPPSLRKKRVSIDSFLPSGSFSGCYSTVIQASGQMQPASSFKNADGIIEMAKSPLPSSPSNSPSSPSSAPSSPSSSSSSSSPGGMGTNYHEDEDRGHAGDSRVSKGTGDFVSSTSSSLVPSSMPVPPSSSNPSLHPSSSFTHPCNDGQRESLENEIYDPFHPTEGEGERDRASTEDEEEEVDKYDPFEPTGSPVSETEEEKRCMDEENEGGSSINSEGNVAKADRALEMGTPAGTERGPPDSSEIDAPSSVFSNVPLELNSKRSIKDRIREQGKNQRERGTDSEHSEIEEGEIVGANERGRERVIERRREVLLPSSSSPSYLQAGVPKPERILRVLEGDGFVSVRADEEWEREPVASVGVGDLRRKLTSRRKERFRSCPSSASISPPPVPVLPLPSPSFPNSPPLSTDKARSRKSSKSSKDRDRRKRKEGDKEKRKKRKEEKESGEGKRESKERDREKSSVKENKDKDRDRGRSSQSDSHKRKKRRRSTPEHSSRSHSQNASRHTHSRRSWSSHSEDRHKDRDRDKERERERERNHERDRDRDRWRDDRDRERDRDSRRRDERRRDRDEDIRRSSSRERGSTKRSRGSSDRRDREKEMVEERDRDRDRRRDIRPVVPPSIQDLNGSDLFAIKRTITVTTTTTTTTVPGSPPHSQRCSRSPSQSSDKHRKRKKKRRRRSDDKERKDEEHRSRSRPTSLTPPRYHGYESDRLSDRPEIDMLSLDGEALDSDYPSLEDSPLLPPPPEPPLPSPKIKSETPKTSRHHLKKKSRSSKTVGQSESTSSSSSHRPKSKSQNLLSSLSPPLSASSGNTTSLQPTASSSTTKRGRKTGKEKIGKKDAGRSGRSKKLSGGTRKGKLQSKVSVLVREGVSSTTGNSGKLGLDLLGPGGVVSGASGSSVVGGSIAVVFRRDNESRSPFLKPCSETLALPGRGKDPSKTGKQRNILRPLSSTNPSGLKSKKAKPSSATSTSSSASSPTSSLAAKRRRRPGKKPREKGINVDGSDSKGVNSNCSTVGGGWPGVATEMQPLVGVGSKPSSPPPAHPGPTPSSSSSSSTSSSASILPPSSSPPHTSPLSLPPSRDTRESSPDSQTVDSSCKTPEPSFLLEEGPGQSKALSLTPSKSPTSPPGLLSLQIRGDTISQSTSSAKPPPPDDQKGSPPCSTSAALVSASISHSSAPLANDPSSSSSSSVSSSSINKPPPPPPPPLPWSLQTGVDCTAGGVLALTALLFKMEEANIASRAKAQEFIQATSQILSQANQNQSQPHPPLSSSSVSSQVPPPPSHAPPPGPTPAQFILHSSVPLVGCTKTPPSHLHPGLSMGGGCAQTPPPPSPVGMTGPTGGSEMGWDNESKDPDKYLKKLHTQERAVEEVKLAIKPYYQRKDINKDEYKDILRKAVHKICHSRTGEINPVKVSNLVKLYVQRYKYFRKHGRKMDEEEKEDRESASMHSST</sequence>
<dbReference type="Proteomes" id="UP000694427">
    <property type="component" value="Unplaced"/>
</dbReference>
<feature type="compositionally biased region" description="Low complexity" evidence="1">
    <location>
        <begin position="240"/>
        <end position="251"/>
    </location>
</feature>